<dbReference type="InterPro" id="IPR036691">
    <property type="entry name" value="Endo/exonu/phosph_ase_sf"/>
</dbReference>
<reference evidence="2 3" key="1">
    <citation type="submission" date="2024-10" db="EMBL/GenBank/DDBJ databases">
        <authorList>
            <person name="Kim D."/>
        </authorList>
    </citation>
    <scope>NUCLEOTIDE SEQUENCE [LARGE SCALE GENOMIC DNA]</scope>
    <source>
        <strain evidence="2">BH-2024</strain>
    </source>
</reference>
<evidence type="ECO:0000313" key="3">
    <source>
        <dbReference type="Proteomes" id="UP001620626"/>
    </source>
</evidence>
<dbReference type="PANTHER" id="PTHR11200">
    <property type="entry name" value="INOSITOL 5-PHOSPHATASE"/>
    <property type="match status" value="1"/>
</dbReference>
<dbReference type="AlphaFoldDB" id="A0ABD2KDC5"/>
<dbReference type="SUPFAM" id="SSF56219">
    <property type="entry name" value="DNase I-like"/>
    <property type="match status" value="1"/>
</dbReference>
<evidence type="ECO:0000313" key="2">
    <source>
        <dbReference type="EMBL" id="KAL3100858.1"/>
    </source>
</evidence>
<keyword evidence="3" id="KW-1185">Reference proteome</keyword>
<gene>
    <name evidence="2" type="ORF">niasHT_029279</name>
</gene>
<protein>
    <recommendedName>
        <fullName evidence="1">Inositol polyphosphate-related phosphatase domain-containing protein</fullName>
    </recommendedName>
</protein>
<sequence>MSPAWTDRILWMDSNNLVQLIYYGRSELKTSDHRPVFAIFELNSLKFELPKAEPLLKDTIICFRPIFSYILRRFGRFNLDLDPNEGNAGKM</sequence>
<proteinExistence type="predicted"/>
<dbReference type="Proteomes" id="UP001620626">
    <property type="component" value="Unassembled WGS sequence"/>
</dbReference>
<dbReference type="InterPro" id="IPR000300">
    <property type="entry name" value="IPPc"/>
</dbReference>
<comment type="caution">
    <text evidence="2">The sequence shown here is derived from an EMBL/GenBank/DDBJ whole genome shotgun (WGS) entry which is preliminary data.</text>
</comment>
<evidence type="ECO:0000259" key="1">
    <source>
        <dbReference type="Pfam" id="PF22669"/>
    </source>
</evidence>
<feature type="domain" description="Inositol polyphosphate-related phosphatase" evidence="1">
    <location>
        <begin position="2"/>
        <end position="38"/>
    </location>
</feature>
<dbReference type="Gene3D" id="3.60.10.10">
    <property type="entry name" value="Endonuclease/exonuclease/phosphatase"/>
    <property type="match status" value="1"/>
</dbReference>
<name>A0ABD2KDC5_9BILA</name>
<accession>A0ABD2KDC5</accession>
<dbReference type="PANTHER" id="PTHR11200:SF257">
    <property type="entry name" value="PHOSPHOINOSITIDE 5-PHOSPHATASE"/>
    <property type="match status" value="1"/>
</dbReference>
<organism evidence="2 3">
    <name type="scientific">Heterodera trifolii</name>
    <dbReference type="NCBI Taxonomy" id="157864"/>
    <lineage>
        <taxon>Eukaryota</taxon>
        <taxon>Metazoa</taxon>
        <taxon>Ecdysozoa</taxon>
        <taxon>Nematoda</taxon>
        <taxon>Chromadorea</taxon>
        <taxon>Rhabditida</taxon>
        <taxon>Tylenchina</taxon>
        <taxon>Tylenchomorpha</taxon>
        <taxon>Tylenchoidea</taxon>
        <taxon>Heteroderidae</taxon>
        <taxon>Heteroderinae</taxon>
        <taxon>Heterodera</taxon>
    </lineage>
</organism>
<dbReference type="InterPro" id="IPR046985">
    <property type="entry name" value="IP5"/>
</dbReference>
<dbReference type="Pfam" id="PF22669">
    <property type="entry name" value="Exo_endo_phos2"/>
    <property type="match status" value="1"/>
</dbReference>
<dbReference type="EMBL" id="JBICBT010000784">
    <property type="protein sequence ID" value="KAL3100858.1"/>
    <property type="molecule type" value="Genomic_DNA"/>
</dbReference>